<keyword evidence="3" id="KW-1185">Reference proteome</keyword>
<dbReference type="Proteomes" id="UP001522905">
    <property type="component" value="Unassembled WGS sequence"/>
</dbReference>
<comment type="caution">
    <text evidence="2">The sequence shown here is derived from an EMBL/GenBank/DDBJ whole genome shotgun (WGS) entry which is preliminary data.</text>
</comment>
<feature type="signal peptide" evidence="1">
    <location>
        <begin position="1"/>
        <end position="26"/>
    </location>
</feature>
<evidence type="ECO:0000256" key="1">
    <source>
        <dbReference type="SAM" id="SignalP"/>
    </source>
</evidence>
<evidence type="ECO:0008006" key="4">
    <source>
        <dbReference type="Google" id="ProtNLM"/>
    </source>
</evidence>
<evidence type="ECO:0000313" key="3">
    <source>
        <dbReference type="Proteomes" id="UP001522905"/>
    </source>
</evidence>
<reference evidence="2 3" key="1">
    <citation type="submission" date="2021-11" db="EMBL/GenBank/DDBJ databases">
        <title>Comparative genomics of bee honey and flower isolates.</title>
        <authorList>
            <person name="Bechtner J.D."/>
            <person name="Gallus M.K."/>
            <person name="Ehrmann M."/>
        </authorList>
    </citation>
    <scope>NUCLEOTIDE SEQUENCE [LARGE SCALE GENOMIC DNA]</scope>
    <source>
        <strain evidence="2 3">M161</strain>
    </source>
</reference>
<sequence length="333" mass="38456">MKKSTSLLVSVTAFLLLMFYSVNTNAKVIKQHTSFMGNYKKVACVNNKIYSNHNKSNDSYADRSHQLDFKCGNKYIQFINDRKISKLVYKNHYGTVQNITMTPDNRYLFVEYHEISSTDNSMLGEIAKFDLKNHKLVKKTSEKEFGHGQSLSYNQHEKVLYLIVLGRNASQKAKIMRISPYSLKILSETRVKSKSYLISDQLAFDKHNHAYSYTRSSNNINGKNCLRIYKGKLSKKHSRLNLKQVIRHAPGHNDNTANIPQSMAYNKHNNRIYFVANGEIMSVPSHKIGHLKRKDVQDTVLNTNKEFEGLTFDSKGYAYLATRYQIFRSSRPL</sequence>
<proteinExistence type="predicted"/>
<dbReference type="EMBL" id="JAJIAO010000002">
    <property type="protein sequence ID" value="MCK8624628.1"/>
    <property type="molecule type" value="Genomic_DNA"/>
</dbReference>
<organism evidence="2 3">
    <name type="scientific">Apilactobacillus xinyiensis</name>
    <dbReference type="NCBI Taxonomy" id="2841032"/>
    <lineage>
        <taxon>Bacteria</taxon>
        <taxon>Bacillati</taxon>
        <taxon>Bacillota</taxon>
        <taxon>Bacilli</taxon>
        <taxon>Lactobacillales</taxon>
        <taxon>Lactobacillaceae</taxon>
        <taxon>Apilactobacillus</taxon>
    </lineage>
</organism>
<keyword evidence="1" id="KW-0732">Signal</keyword>
<dbReference type="RefSeq" id="WP_220728343.1">
    <property type="nucleotide sequence ID" value="NZ_BPLL01000015.1"/>
</dbReference>
<feature type="chain" id="PRO_5045052196" description="Extracellular protein" evidence="1">
    <location>
        <begin position="27"/>
        <end position="333"/>
    </location>
</feature>
<accession>A0ABT0I1M6</accession>
<protein>
    <recommendedName>
        <fullName evidence="4">Extracellular protein</fullName>
    </recommendedName>
</protein>
<evidence type="ECO:0000313" key="2">
    <source>
        <dbReference type="EMBL" id="MCK8624628.1"/>
    </source>
</evidence>
<dbReference type="SUPFAM" id="SSF63829">
    <property type="entry name" value="Calcium-dependent phosphotriesterase"/>
    <property type="match status" value="1"/>
</dbReference>
<name>A0ABT0I1M6_9LACO</name>
<gene>
    <name evidence="2" type="ORF">LNP07_03770</name>
</gene>